<evidence type="ECO:0000313" key="2">
    <source>
        <dbReference type="EMBL" id="KAF3707983.1"/>
    </source>
</evidence>
<dbReference type="EMBL" id="CM015712">
    <property type="protein sequence ID" value="KAF3707983.1"/>
    <property type="molecule type" value="Genomic_DNA"/>
</dbReference>
<evidence type="ECO:0000256" key="1">
    <source>
        <dbReference type="SAM" id="SignalP"/>
    </source>
</evidence>
<feature type="signal peptide" evidence="1">
    <location>
        <begin position="1"/>
        <end position="26"/>
    </location>
</feature>
<keyword evidence="3" id="KW-1185">Reference proteome</keyword>
<name>A0A6G1R068_CHAAH</name>
<evidence type="ECO:0000313" key="3">
    <source>
        <dbReference type="Proteomes" id="UP000503349"/>
    </source>
</evidence>
<dbReference type="Proteomes" id="UP000503349">
    <property type="component" value="Chromosome 1"/>
</dbReference>
<feature type="chain" id="PRO_5026196091" evidence="1">
    <location>
        <begin position="27"/>
        <end position="150"/>
    </location>
</feature>
<protein>
    <submittedName>
        <fullName evidence="2">Uncharacterized protein</fullName>
    </submittedName>
</protein>
<gene>
    <name evidence="2" type="ORF">EXN66_Car001156</name>
</gene>
<dbReference type="AlphaFoldDB" id="A0A6G1R068"/>
<organism evidence="2 3">
    <name type="scientific">Channa argus</name>
    <name type="common">Northern snakehead</name>
    <name type="synonym">Ophicephalus argus</name>
    <dbReference type="NCBI Taxonomy" id="215402"/>
    <lineage>
        <taxon>Eukaryota</taxon>
        <taxon>Metazoa</taxon>
        <taxon>Chordata</taxon>
        <taxon>Craniata</taxon>
        <taxon>Vertebrata</taxon>
        <taxon>Euteleostomi</taxon>
        <taxon>Actinopterygii</taxon>
        <taxon>Neopterygii</taxon>
        <taxon>Teleostei</taxon>
        <taxon>Neoteleostei</taxon>
        <taxon>Acanthomorphata</taxon>
        <taxon>Anabantaria</taxon>
        <taxon>Anabantiformes</taxon>
        <taxon>Channoidei</taxon>
        <taxon>Channidae</taxon>
        <taxon>Channa</taxon>
    </lineage>
</organism>
<reference evidence="3" key="2">
    <citation type="submission" date="2019-02" db="EMBL/GenBank/DDBJ databases">
        <title>Opniocepnalus argus Var Kimnra genome.</title>
        <authorList>
            <person name="Zhou C."/>
            <person name="Xiao S."/>
        </authorList>
    </citation>
    <scope>NUCLEOTIDE SEQUENCE [LARGE SCALE GENOMIC DNA]</scope>
</reference>
<proteinExistence type="predicted"/>
<sequence length="150" mass="16576">MGLRRPSCVSVVFFLCPFQSLPPVTSTCLPSSPSSGFYLLLWDGGIRLLDCQLVEGCLVGFHGALLISCFFSLRAVVLDGVSTFLGFPLKCMVMFAHAIDRKKLRLFYCPSVLVVLLPALRRFITLCIKGLLDCLCLCFWVALKSVVNAY</sequence>
<reference evidence="2 3" key="1">
    <citation type="submission" date="2019-02" db="EMBL/GenBank/DDBJ databases">
        <title>Opniocepnalus argus genome.</title>
        <authorList>
            <person name="Zhou C."/>
            <person name="Xiao S."/>
        </authorList>
    </citation>
    <scope>NUCLEOTIDE SEQUENCE [LARGE SCALE GENOMIC DNA]</scope>
    <source>
        <strain evidence="2">OARG1902GOOAL</strain>
        <tissue evidence="2">Muscle</tissue>
    </source>
</reference>
<accession>A0A6G1R068</accession>
<keyword evidence="1" id="KW-0732">Signal</keyword>